<keyword evidence="1" id="KW-0472">Membrane</keyword>
<dbReference type="InterPro" id="IPR009325">
    <property type="entry name" value="DUF983"/>
</dbReference>
<keyword evidence="1" id="KW-1133">Transmembrane helix</keyword>
<feature type="transmembrane region" description="Helical" evidence="1">
    <location>
        <begin position="56"/>
        <end position="76"/>
    </location>
</feature>
<keyword evidence="1" id="KW-0812">Transmembrane</keyword>
<gene>
    <name evidence="2" type="ORF">FJU08_06990</name>
</gene>
<comment type="caution">
    <text evidence="2">The sequence shown here is derived from an EMBL/GenBank/DDBJ whole genome shotgun (WGS) entry which is preliminary data.</text>
</comment>
<protein>
    <submittedName>
        <fullName evidence="2">DUF983 domain-containing protein</fullName>
    </submittedName>
</protein>
<sequence length="126" mass="13494">MAEHGTGKLSPFSTGLAGRCPKCGRAGMFSGFLTLKPRCEACGLDYGFADSADGPAVFVILIVGFIVIGLVLWAEVTYQPPLWLHAVIFLPLAVLLSLGGLRLAKGLLIALQFHHRAGESWRDDGR</sequence>
<accession>A0A506UGW5</accession>
<keyword evidence="3" id="KW-1185">Reference proteome</keyword>
<evidence type="ECO:0000256" key="1">
    <source>
        <dbReference type="SAM" id="Phobius"/>
    </source>
</evidence>
<dbReference type="RefSeq" id="WP_141148267.1">
    <property type="nucleotide sequence ID" value="NZ_VHLG01000003.1"/>
</dbReference>
<reference evidence="2 3" key="1">
    <citation type="submission" date="2019-06" db="EMBL/GenBank/DDBJ databases">
        <authorList>
            <person name="Li M."/>
        </authorList>
    </citation>
    <scope>NUCLEOTIDE SEQUENCE [LARGE SCALE GENOMIC DNA]</scope>
    <source>
        <strain evidence="2 3">BGMRC2036</strain>
    </source>
</reference>
<name>A0A506UGW5_9HYPH</name>
<evidence type="ECO:0000313" key="2">
    <source>
        <dbReference type="EMBL" id="TPW31497.1"/>
    </source>
</evidence>
<organism evidence="2 3">
    <name type="scientific">Martelella alba</name>
    <dbReference type="NCBI Taxonomy" id="2590451"/>
    <lineage>
        <taxon>Bacteria</taxon>
        <taxon>Pseudomonadati</taxon>
        <taxon>Pseudomonadota</taxon>
        <taxon>Alphaproteobacteria</taxon>
        <taxon>Hyphomicrobiales</taxon>
        <taxon>Aurantimonadaceae</taxon>
        <taxon>Martelella</taxon>
    </lineage>
</organism>
<feature type="transmembrane region" description="Helical" evidence="1">
    <location>
        <begin position="82"/>
        <end position="104"/>
    </location>
</feature>
<dbReference type="AlphaFoldDB" id="A0A506UGW5"/>
<proteinExistence type="predicted"/>
<dbReference type="Proteomes" id="UP000318801">
    <property type="component" value="Unassembled WGS sequence"/>
</dbReference>
<dbReference type="Pfam" id="PF06170">
    <property type="entry name" value="DUF983"/>
    <property type="match status" value="1"/>
</dbReference>
<evidence type="ECO:0000313" key="3">
    <source>
        <dbReference type="Proteomes" id="UP000318801"/>
    </source>
</evidence>
<dbReference type="OrthoDB" id="9799456at2"/>
<dbReference type="EMBL" id="VHLG01000003">
    <property type="protein sequence ID" value="TPW31497.1"/>
    <property type="molecule type" value="Genomic_DNA"/>
</dbReference>